<evidence type="ECO:0000256" key="4">
    <source>
        <dbReference type="ARBA" id="ARBA00022989"/>
    </source>
</evidence>
<evidence type="ECO:0000256" key="2">
    <source>
        <dbReference type="ARBA" id="ARBA00006839"/>
    </source>
</evidence>
<evidence type="ECO:0000256" key="7">
    <source>
        <dbReference type="SAM" id="Phobius"/>
    </source>
</evidence>
<accession>A0A9N9RXL7</accession>
<dbReference type="PANTHER" id="PTHR14409">
    <property type="entry name" value="MANNOSIDASE, BETA A, LYSOSOMAL-LIKE, MANBAL PROTEIN"/>
    <property type="match status" value="1"/>
</dbReference>
<dbReference type="Pfam" id="PF06783">
    <property type="entry name" value="UPF0239"/>
    <property type="match status" value="1"/>
</dbReference>
<comment type="similarity">
    <text evidence="2">Belongs to the UPF0239 family.</text>
</comment>
<keyword evidence="5 7" id="KW-0472">Membrane</keyword>
<evidence type="ECO:0000256" key="1">
    <source>
        <dbReference type="ARBA" id="ARBA00004167"/>
    </source>
</evidence>
<dbReference type="EMBL" id="OU895878">
    <property type="protein sequence ID" value="CAG9805298.1"/>
    <property type="molecule type" value="Genomic_DNA"/>
</dbReference>
<dbReference type="OrthoDB" id="10040809at2759"/>
<organism evidence="8 9">
    <name type="scientific">Chironomus riparius</name>
    <dbReference type="NCBI Taxonomy" id="315576"/>
    <lineage>
        <taxon>Eukaryota</taxon>
        <taxon>Metazoa</taxon>
        <taxon>Ecdysozoa</taxon>
        <taxon>Arthropoda</taxon>
        <taxon>Hexapoda</taxon>
        <taxon>Insecta</taxon>
        <taxon>Pterygota</taxon>
        <taxon>Neoptera</taxon>
        <taxon>Endopterygota</taxon>
        <taxon>Diptera</taxon>
        <taxon>Nematocera</taxon>
        <taxon>Chironomoidea</taxon>
        <taxon>Chironomidae</taxon>
        <taxon>Chironominae</taxon>
        <taxon>Chironomus</taxon>
    </lineage>
</organism>
<dbReference type="Proteomes" id="UP001153620">
    <property type="component" value="Chromosome 2"/>
</dbReference>
<dbReference type="AlphaFoldDB" id="A0A9N9RXL7"/>
<name>A0A9N9RXL7_9DIPT</name>
<reference evidence="8" key="2">
    <citation type="submission" date="2022-10" db="EMBL/GenBank/DDBJ databases">
        <authorList>
            <consortium name="ENA_rothamsted_submissions"/>
            <consortium name="culmorum"/>
            <person name="King R."/>
        </authorList>
    </citation>
    <scope>NUCLEOTIDE SEQUENCE</scope>
</reference>
<feature type="region of interest" description="Disordered" evidence="6">
    <location>
        <begin position="58"/>
        <end position="89"/>
    </location>
</feature>
<gene>
    <name evidence="8" type="ORF">CHIRRI_LOCUS8172</name>
</gene>
<protein>
    <recommendedName>
        <fullName evidence="10">Protein anon-73B1</fullName>
    </recommendedName>
</protein>
<evidence type="ECO:0000256" key="6">
    <source>
        <dbReference type="SAM" id="MobiDB-lite"/>
    </source>
</evidence>
<feature type="transmembrane region" description="Helical" evidence="7">
    <location>
        <begin position="31"/>
        <end position="50"/>
    </location>
</feature>
<proteinExistence type="inferred from homology"/>
<evidence type="ECO:0000256" key="5">
    <source>
        <dbReference type="ARBA" id="ARBA00023136"/>
    </source>
</evidence>
<evidence type="ECO:0008006" key="10">
    <source>
        <dbReference type="Google" id="ProtNLM"/>
    </source>
</evidence>
<evidence type="ECO:0000313" key="9">
    <source>
        <dbReference type="Proteomes" id="UP001153620"/>
    </source>
</evidence>
<keyword evidence="4 7" id="KW-1133">Transmembrane helix</keyword>
<keyword evidence="3 7" id="KW-0812">Transmembrane</keyword>
<evidence type="ECO:0000313" key="8">
    <source>
        <dbReference type="EMBL" id="CAG9805298.1"/>
    </source>
</evidence>
<dbReference type="GO" id="GO:0016020">
    <property type="term" value="C:membrane"/>
    <property type="evidence" value="ECO:0007669"/>
    <property type="project" value="UniProtKB-SubCell"/>
</dbReference>
<dbReference type="PANTHER" id="PTHR14409:SF0">
    <property type="entry name" value="PROTEIN MANBAL"/>
    <property type="match status" value="1"/>
</dbReference>
<dbReference type="InterPro" id="IPR009621">
    <property type="entry name" value="UPF0239"/>
</dbReference>
<sequence>MASNINMHTEDDTLTDVFIEPDDLLTILIRYGLYFGAIFQVVCIAAVIFLKDNSKTLNHDSDTESSEISPQLTPKKHHRGRKLEKKKKR</sequence>
<comment type="subcellular location">
    <subcellularLocation>
        <location evidence="1">Membrane</location>
        <topology evidence="1">Single-pass membrane protein</topology>
    </subcellularLocation>
</comment>
<feature type="compositionally biased region" description="Basic residues" evidence="6">
    <location>
        <begin position="74"/>
        <end position="89"/>
    </location>
</feature>
<keyword evidence="9" id="KW-1185">Reference proteome</keyword>
<reference evidence="8" key="1">
    <citation type="submission" date="2022-01" db="EMBL/GenBank/DDBJ databases">
        <authorList>
            <person name="King R."/>
        </authorList>
    </citation>
    <scope>NUCLEOTIDE SEQUENCE</scope>
</reference>
<evidence type="ECO:0000256" key="3">
    <source>
        <dbReference type="ARBA" id="ARBA00022692"/>
    </source>
</evidence>